<dbReference type="OrthoDB" id="10370142at2759"/>
<gene>
    <name evidence="2" type="ORF">BO71DRAFT_82189</name>
</gene>
<reference evidence="2 3" key="1">
    <citation type="submission" date="2018-02" db="EMBL/GenBank/DDBJ databases">
        <title>The genomes of Aspergillus section Nigri reveals drivers in fungal speciation.</title>
        <authorList>
            <consortium name="DOE Joint Genome Institute"/>
            <person name="Vesth T.C."/>
            <person name="Nybo J."/>
            <person name="Theobald S."/>
            <person name="Brandl J."/>
            <person name="Frisvad J.C."/>
            <person name="Nielsen K.F."/>
            <person name="Lyhne E.K."/>
            <person name="Kogle M.E."/>
            <person name="Kuo A."/>
            <person name="Riley R."/>
            <person name="Clum A."/>
            <person name="Nolan M."/>
            <person name="Lipzen A."/>
            <person name="Salamov A."/>
            <person name="Henrissat B."/>
            <person name="Wiebenga A."/>
            <person name="De vries R.P."/>
            <person name="Grigoriev I.V."/>
            <person name="Mortensen U.H."/>
            <person name="Andersen M.R."/>
            <person name="Baker S.E."/>
        </authorList>
    </citation>
    <scope>NUCLEOTIDE SEQUENCE [LARGE SCALE GENOMIC DNA]</scope>
    <source>
        <strain evidence="2 3">CBS 707.79</strain>
    </source>
</reference>
<keyword evidence="1" id="KW-1133">Transmembrane helix</keyword>
<organism evidence="2 3">
    <name type="scientific">Aspergillus ellipticus CBS 707.79</name>
    <dbReference type="NCBI Taxonomy" id="1448320"/>
    <lineage>
        <taxon>Eukaryota</taxon>
        <taxon>Fungi</taxon>
        <taxon>Dikarya</taxon>
        <taxon>Ascomycota</taxon>
        <taxon>Pezizomycotina</taxon>
        <taxon>Eurotiomycetes</taxon>
        <taxon>Eurotiomycetidae</taxon>
        <taxon>Eurotiales</taxon>
        <taxon>Aspergillaceae</taxon>
        <taxon>Aspergillus</taxon>
        <taxon>Aspergillus subgen. Circumdati</taxon>
    </lineage>
</organism>
<evidence type="ECO:0000313" key="2">
    <source>
        <dbReference type="EMBL" id="PYH90241.1"/>
    </source>
</evidence>
<evidence type="ECO:0000313" key="3">
    <source>
        <dbReference type="Proteomes" id="UP000247810"/>
    </source>
</evidence>
<dbReference type="EMBL" id="KZ825991">
    <property type="protein sequence ID" value="PYH90241.1"/>
    <property type="molecule type" value="Genomic_DNA"/>
</dbReference>
<keyword evidence="3" id="KW-1185">Reference proteome</keyword>
<feature type="transmembrane region" description="Helical" evidence="1">
    <location>
        <begin position="28"/>
        <end position="50"/>
    </location>
</feature>
<proteinExistence type="predicted"/>
<dbReference type="Proteomes" id="UP000247810">
    <property type="component" value="Unassembled WGS sequence"/>
</dbReference>
<keyword evidence="1" id="KW-0812">Transmembrane</keyword>
<dbReference type="VEuPathDB" id="FungiDB:BO71DRAFT_82189"/>
<evidence type="ECO:0000256" key="1">
    <source>
        <dbReference type="SAM" id="Phobius"/>
    </source>
</evidence>
<sequence length="79" mass="9226">MYDHAIWTSLYTLRPWPFTKPITSHQSILAALTMYEIAVVLFVILFLTIAKCGLFGKYLSDIWDGLWESYRETAWQPPV</sequence>
<dbReference type="AlphaFoldDB" id="A0A319CZV7"/>
<name>A0A319CZV7_9EURO</name>
<keyword evidence="1" id="KW-0472">Membrane</keyword>
<protein>
    <submittedName>
        <fullName evidence="2">Uncharacterized protein</fullName>
    </submittedName>
</protein>
<accession>A0A319CZV7</accession>